<organism evidence="5">
    <name type="scientific">Ceratitis capitata</name>
    <name type="common">Mediterranean fruit fly</name>
    <name type="synonym">Tephritis capitata</name>
    <dbReference type="NCBI Taxonomy" id="7213"/>
    <lineage>
        <taxon>Eukaryota</taxon>
        <taxon>Metazoa</taxon>
        <taxon>Ecdysozoa</taxon>
        <taxon>Arthropoda</taxon>
        <taxon>Hexapoda</taxon>
        <taxon>Insecta</taxon>
        <taxon>Pterygota</taxon>
        <taxon>Neoptera</taxon>
        <taxon>Endopterygota</taxon>
        <taxon>Diptera</taxon>
        <taxon>Brachycera</taxon>
        <taxon>Muscomorpha</taxon>
        <taxon>Tephritoidea</taxon>
        <taxon>Tephritidae</taxon>
        <taxon>Ceratitis</taxon>
        <taxon>Ceratitis</taxon>
    </lineage>
</organism>
<dbReference type="RefSeq" id="XP_004525095.1">
    <property type="nucleotide sequence ID" value="XM_004525038.3"/>
</dbReference>
<evidence type="ECO:0000259" key="4">
    <source>
        <dbReference type="PROSITE" id="PS51031"/>
    </source>
</evidence>
<feature type="compositionally biased region" description="Polar residues" evidence="2">
    <location>
        <begin position="183"/>
        <end position="201"/>
    </location>
</feature>
<dbReference type="Pfam" id="PF10545">
    <property type="entry name" value="MADF_DNA_bdg"/>
    <property type="match status" value="1"/>
</dbReference>
<dbReference type="InterPro" id="IPR004210">
    <property type="entry name" value="BESS_motif"/>
</dbReference>
<dbReference type="KEGG" id="ccat:101455979"/>
<sequence>MIELVDQKFHVRLAQAVEKYPVIYNTTIRGFHRKRCSRAREEAWKTIAGELECDVLKLKKKWKAFRSSLNLKERKNREGIHAQKYYLHDHIKYLIPYLNTKGKKKKNIEKEEEEEEEYEDRNESDLDLSDIEYEIVDEIDDADQDKMSFKDHDSSLGEEIITDEPVEKASNPRSSPKRSNNATNNGAVSTSKQSTPLSMAAQAASSSIGNAAFEESANSEIAKRHYLFSLLPDLQEMSNSQMRHFKCRVIGLIDEILKEN</sequence>
<protein>
    <recommendedName>
        <fullName evidence="6">Transcription factor Adf-1</fullName>
    </recommendedName>
</protein>
<evidence type="ECO:0008006" key="6">
    <source>
        <dbReference type="Google" id="ProtNLM"/>
    </source>
</evidence>
<feature type="domain" description="BESS" evidence="4">
    <location>
        <begin position="220"/>
        <end position="259"/>
    </location>
</feature>
<keyword evidence="1" id="KW-0539">Nucleus</keyword>
<feature type="region of interest" description="Disordered" evidence="2">
    <location>
        <begin position="104"/>
        <end position="125"/>
    </location>
</feature>
<dbReference type="EMBL" id="GAMC01003577">
    <property type="protein sequence ID" value="JAC02979.1"/>
    <property type="molecule type" value="mRNA"/>
</dbReference>
<dbReference type="GO" id="GO:0003677">
    <property type="term" value="F:DNA binding"/>
    <property type="evidence" value="ECO:0007669"/>
    <property type="project" value="InterPro"/>
</dbReference>
<dbReference type="OrthoDB" id="6147983at2759"/>
<evidence type="ECO:0000256" key="2">
    <source>
        <dbReference type="SAM" id="MobiDB-lite"/>
    </source>
</evidence>
<accession>W8CCJ7</accession>
<evidence type="ECO:0000259" key="3">
    <source>
        <dbReference type="PROSITE" id="PS51029"/>
    </source>
</evidence>
<proteinExistence type="evidence at transcript level"/>
<dbReference type="PROSITE" id="PS51029">
    <property type="entry name" value="MADF"/>
    <property type="match status" value="1"/>
</dbReference>
<dbReference type="EMBL" id="GAMC01003576">
    <property type="protein sequence ID" value="JAC02980.1"/>
    <property type="molecule type" value="mRNA"/>
</dbReference>
<dbReference type="AlphaFoldDB" id="W8CCJ7"/>
<dbReference type="InterPro" id="IPR039353">
    <property type="entry name" value="TF_Adf1"/>
</dbReference>
<dbReference type="PANTHER" id="PTHR12243:SF60">
    <property type="entry name" value="SI:CH211-15D5.12-RELATED"/>
    <property type="match status" value="1"/>
</dbReference>
<feature type="domain" description="MADF" evidence="3">
    <location>
        <begin position="12"/>
        <end position="99"/>
    </location>
</feature>
<evidence type="ECO:0000256" key="1">
    <source>
        <dbReference type="PROSITE-ProRule" id="PRU00371"/>
    </source>
</evidence>
<dbReference type="PANTHER" id="PTHR12243">
    <property type="entry name" value="MADF DOMAIN TRANSCRIPTION FACTOR"/>
    <property type="match status" value="1"/>
</dbReference>
<feature type="region of interest" description="Disordered" evidence="2">
    <location>
        <begin position="142"/>
        <end position="201"/>
    </location>
</feature>
<dbReference type="PROSITE" id="PS51031">
    <property type="entry name" value="BESS"/>
    <property type="match status" value="1"/>
</dbReference>
<dbReference type="EMBL" id="GAMC01003575">
    <property type="protein sequence ID" value="JAC02981.1"/>
    <property type="molecule type" value="mRNA"/>
</dbReference>
<feature type="compositionally biased region" description="Low complexity" evidence="2">
    <location>
        <begin position="168"/>
        <end position="182"/>
    </location>
</feature>
<dbReference type="InterPro" id="IPR006578">
    <property type="entry name" value="MADF-dom"/>
</dbReference>
<dbReference type="GeneID" id="101455979"/>
<dbReference type="GO" id="GO:0005634">
    <property type="term" value="C:nucleus"/>
    <property type="evidence" value="ECO:0007669"/>
    <property type="project" value="UniProtKB-SubCell"/>
</dbReference>
<dbReference type="SMART" id="SM00595">
    <property type="entry name" value="MADF"/>
    <property type="match status" value="1"/>
</dbReference>
<comment type="subcellular location">
    <subcellularLocation>
        <location evidence="1">Nucleus</location>
    </subcellularLocation>
</comment>
<dbReference type="GO" id="GO:0005667">
    <property type="term" value="C:transcription regulator complex"/>
    <property type="evidence" value="ECO:0007669"/>
    <property type="project" value="TreeGrafter"/>
</dbReference>
<name>W8CCJ7_CERCA</name>
<reference evidence="5" key="2">
    <citation type="journal article" date="2014" name="BMC Genomics">
        <title>A genomic perspective to assessing quality of mass-reared SIT flies used in Mediterranean fruit fly (Ceratitis capitata) eradication in California.</title>
        <authorList>
            <person name="Calla B."/>
            <person name="Hall B."/>
            <person name="Hou S."/>
            <person name="Geib S.M."/>
        </authorList>
    </citation>
    <scope>NUCLEOTIDE SEQUENCE</scope>
</reference>
<feature type="compositionally biased region" description="Basic and acidic residues" evidence="2">
    <location>
        <begin position="144"/>
        <end position="155"/>
    </location>
</feature>
<reference evidence="5" key="1">
    <citation type="submission" date="2013-07" db="EMBL/GenBank/DDBJ databases">
        <authorList>
            <person name="Geib S."/>
        </authorList>
    </citation>
    <scope>NUCLEOTIDE SEQUENCE</scope>
</reference>
<feature type="compositionally biased region" description="Acidic residues" evidence="2">
    <location>
        <begin position="110"/>
        <end position="125"/>
    </location>
</feature>
<dbReference type="GO" id="GO:0006357">
    <property type="term" value="P:regulation of transcription by RNA polymerase II"/>
    <property type="evidence" value="ECO:0007669"/>
    <property type="project" value="TreeGrafter"/>
</dbReference>
<evidence type="ECO:0000313" key="5">
    <source>
        <dbReference type="EMBL" id="JAC02980.1"/>
    </source>
</evidence>